<dbReference type="PANTHER" id="PTHR47917:SF1">
    <property type="entry name" value="COENZYME F420:L-GLUTAMATE LIGASE"/>
    <property type="match status" value="1"/>
</dbReference>
<reference evidence="2 3" key="1">
    <citation type="submission" date="2016-08" db="EMBL/GenBank/DDBJ databases">
        <authorList>
            <person name="Seilhamer J.J."/>
        </authorList>
    </citation>
    <scope>NUCLEOTIDE SEQUENCE [LARGE SCALE GENOMIC DNA]</scope>
    <source>
        <strain evidence="2">Buetzberg</strain>
    </source>
</reference>
<evidence type="ECO:0000313" key="2">
    <source>
        <dbReference type="EMBL" id="SCG84995.1"/>
    </source>
</evidence>
<dbReference type="AlphaFoldDB" id="A0A1D3L087"/>
<organism evidence="2 3">
    <name type="scientific">Methanobacterium congolense</name>
    <dbReference type="NCBI Taxonomy" id="118062"/>
    <lineage>
        <taxon>Archaea</taxon>
        <taxon>Methanobacteriati</taxon>
        <taxon>Methanobacteriota</taxon>
        <taxon>Methanomada group</taxon>
        <taxon>Methanobacteria</taxon>
        <taxon>Methanobacteriales</taxon>
        <taxon>Methanobacteriaceae</taxon>
        <taxon>Methanobacterium</taxon>
    </lineage>
</organism>
<dbReference type="Pfam" id="PF01996">
    <property type="entry name" value="F420_ligase"/>
    <property type="match status" value="1"/>
</dbReference>
<name>A0A1D3L087_9EURY</name>
<sequence>MINLDEHVLDKKLNYLTIPIKTGYIKPGEPYETIVHAATDLIEDGDFLVISETPISVSQNRLVDESKFEPSLLSTILAEVWSKYMWGYILGPIFRIKKRTIHNLRKLPPEARSHKKVILEYYGLKHALKPASEAGVDLSNVPGTFLSLLPDKPELVARDIEEKIKDNTGKTVTVMIIDTDASYEIFGRKFTSLPIAVSGIKYDLGFFGYVLGRFGSKIGPTPLGISKSHDLDDIIGIAKLAEEYHEKNEMDIETVYDMGSAFDGDITDITVEMLDSVEHTPAVIVRII</sequence>
<dbReference type="Gene3D" id="3.30.1330.100">
    <property type="entry name" value="CofE-like"/>
    <property type="match status" value="1"/>
</dbReference>
<dbReference type="InterPro" id="IPR002847">
    <property type="entry name" value="F420-0_gamma-glut_ligase-dom"/>
</dbReference>
<proteinExistence type="predicted"/>
<keyword evidence="3" id="KW-1185">Reference proteome</keyword>
<dbReference type="SUPFAM" id="SSF144010">
    <property type="entry name" value="CofE-like"/>
    <property type="match status" value="1"/>
</dbReference>
<dbReference type="PIRSF" id="PIRSF006563">
    <property type="entry name" value="UCP006563"/>
    <property type="match status" value="1"/>
</dbReference>
<dbReference type="PANTHER" id="PTHR47917">
    <property type="match status" value="1"/>
</dbReference>
<feature type="domain" description="Coenzyme F420:L-glutamate ligase-like" evidence="1">
    <location>
        <begin position="20"/>
        <end position="234"/>
    </location>
</feature>
<dbReference type="STRING" id="118062.MCBB_0416"/>
<evidence type="ECO:0000313" key="3">
    <source>
        <dbReference type="Proteomes" id="UP000094707"/>
    </source>
</evidence>
<dbReference type="EMBL" id="LT607756">
    <property type="protein sequence ID" value="SCG84995.1"/>
    <property type="molecule type" value="Genomic_DNA"/>
</dbReference>
<dbReference type="PATRIC" id="fig|129848.4.peg.418"/>
<evidence type="ECO:0000259" key="1">
    <source>
        <dbReference type="Pfam" id="PF01996"/>
    </source>
</evidence>
<dbReference type="InterPro" id="IPR012030">
    <property type="entry name" value="UCP006563"/>
</dbReference>
<protein>
    <recommendedName>
        <fullName evidence="1">Coenzyme F420:L-glutamate ligase-like domain-containing protein</fullName>
    </recommendedName>
</protein>
<dbReference type="Proteomes" id="UP000094707">
    <property type="component" value="Chromosome I"/>
</dbReference>
<dbReference type="GO" id="GO:0052618">
    <property type="term" value="F:coenzyme F420-0:L-glutamate ligase activity"/>
    <property type="evidence" value="ECO:0007669"/>
    <property type="project" value="TreeGrafter"/>
</dbReference>
<gene>
    <name evidence="2" type="ORF">MCBB_0416</name>
</gene>
<dbReference type="KEGG" id="mcub:MCBB_0416"/>
<accession>A0A1D3L087</accession>